<keyword evidence="3" id="KW-0808">Transferase</keyword>
<dbReference type="SFLD" id="SFLDS00029">
    <property type="entry name" value="Radical_SAM"/>
    <property type="match status" value="1"/>
</dbReference>
<feature type="domain" description="Radical SAM core" evidence="8">
    <location>
        <begin position="139"/>
        <end position="353"/>
    </location>
</feature>
<sequence>MIIVNPNHRNPSPQSAIEPPIWCAYLAGYLKADKILDAEVEGWSSWETVAQIGKEKSVLVAMGANPSASSTPKMGIVGELYYRLIKTPKIMGLHHQAVTQKGYCMPIPSPEQLCELVPRWDLIDFSKYKAHNWHCLNGSDRSNYGVIYTSFGCPFSCSYCNIHTLYKGVTYREPQDVGEEIDYLVSKGVKNLKIADELFTISPSHVYQICDVLEGKNLNVWAYAKVGLVQPEMLKRMKQVGINWLAYGFESANEDVLKGIGKKQSTEDMMRATEMTKEAGISVLGNFIFGLPDDDLKSMRETLDFAEELKCEYVNFYCAMAYPGSQLYEDTPKEDLPDKWEDYDQYSPNLKPLPTKYLTSKEVLEFRDRAFQEYFSREDYLKMIQKKYGKQAVIQIQEMLEWTPRP</sequence>
<dbReference type="Gene3D" id="3.30.750.200">
    <property type="match status" value="1"/>
</dbReference>
<evidence type="ECO:0000256" key="4">
    <source>
        <dbReference type="ARBA" id="ARBA00022691"/>
    </source>
</evidence>
<keyword evidence="5" id="KW-0479">Metal-binding</keyword>
<comment type="cofactor">
    <cofactor evidence="1">
        <name>[4Fe-4S] cluster</name>
        <dbReference type="ChEBI" id="CHEBI:49883"/>
    </cofactor>
</comment>
<dbReference type="SUPFAM" id="SSF102114">
    <property type="entry name" value="Radical SAM enzymes"/>
    <property type="match status" value="1"/>
</dbReference>
<evidence type="ECO:0000256" key="6">
    <source>
        <dbReference type="ARBA" id="ARBA00023004"/>
    </source>
</evidence>
<evidence type="ECO:0000256" key="3">
    <source>
        <dbReference type="ARBA" id="ARBA00022679"/>
    </source>
</evidence>
<dbReference type="Pfam" id="PF04055">
    <property type="entry name" value="Radical_SAM"/>
    <property type="match status" value="1"/>
</dbReference>
<keyword evidence="6" id="KW-0408">Iron</keyword>
<dbReference type="EMBL" id="LAZR01003203">
    <property type="protein sequence ID" value="KKN20841.1"/>
    <property type="molecule type" value="Genomic_DNA"/>
</dbReference>
<dbReference type="CDD" id="cd01335">
    <property type="entry name" value="Radical_SAM"/>
    <property type="match status" value="1"/>
</dbReference>
<dbReference type="PANTHER" id="PTHR43409">
    <property type="entry name" value="ANAEROBIC MAGNESIUM-PROTOPORPHYRIN IX MONOMETHYL ESTER CYCLASE-RELATED"/>
    <property type="match status" value="1"/>
</dbReference>
<evidence type="ECO:0000256" key="2">
    <source>
        <dbReference type="ARBA" id="ARBA00022603"/>
    </source>
</evidence>
<keyword evidence="2" id="KW-0489">Methyltransferase</keyword>
<dbReference type="PANTHER" id="PTHR43409:SF7">
    <property type="entry name" value="BLL1977 PROTEIN"/>
    <property type="match status" value="1"/>
</dbReference>
<evidence type="ECO:0000259" key="8">
    <source>
        <dbReference type="PROSITE" id="PS51918"/>
    </source>
</evidence>
<dbReference type="InterPro" id="IPR051198">
    <property type="entry name" value="BchE-like"/>
</dbReference>
<dbReference type="GO" id="GO:0046872">
    <property type="term" value="F:metal ion binding"/>
    <property type="evidence" value="ECO:0007669"/>
    <property type="project" value="UniProtKB-KW"/>
</dbReference>
<dbReference type="InterPro" id="IPR034466">
    <property type="entry name" value="Methyltransferase_Class_B"/>
</dbReference>
<gene>
    <name evidence="9" type="ORF">LCGC14_0931450</name>
</gene>
<dbReference type="PROSITE" id="PS51918">
    <property type="entry name" value="RADICAL_SAM"/>
    <property type="match status" value="1"/>
</dbReference>
<evidence type="ECO:0000256" key="7">
    <source>
        <dbReference type="ARBA" id="ARBA00023014"/>
    </source>
</evidence>
<organism evidence="9">
    <name type="scientific">marine sediment metagenome</name>
    <dbReference type="NCBI Taxonomy" id="412755"/>
    <lineage>
        <taxon>unclassified sequences</taxon>
        <taxon>metagenomes</taxon>
        <taxon>ecological metagenomes</taxon>
    </lineage>
</organism>
<name>A0A0F9R6C5_9ZZZZ</name>
<dbReference type="SMART" id="SM00729">
    <property type="entry name" value="Elp3"/>
    <property type="match status" value="1"/>
</dbReference>
<comment type="caution">
    <text evidence="9">The sequence shown here is derived from an EMBL/GenBank/DDBJ whole genome shotgun (WGS) entry which is preliminary data.</text>
</comment>
<dbReference type="GO" id="GO:0051539">
    <property type="term" value="F:4 iron, 4 sulfur cluster binding"/>
    <property type="evidence" value="ECO:0007669"/>
    <property type="project" value="UniProtKB-KW"/>
</dbReference>
<evidence type="ECO:0000256" key="1">
    <source>
        <dbReference type="ARBA" id="ARBA00001966"/>
    </source>
</evidence>
<evidence type="ECO:0000313" key="9">
    <source>
        <dbReference type="EMBL" id="KKN20841.1"/>
    </source>
</evidence>
<keyword evidence="7" id="KW-0411">Iron-sulfur</keyword>
<evidence type="ECO:0000256" key="5">
    <source>
        <dbReference type="ARBA" id="ARBA00022723"/>
    </source>
</evidence>
<dbReference type="InterPro" id="IPR007197">
    <property type="entry name" value="rSAM"/>
</dbReference>
<dbReference type="GO" id="GO:0005829">
    <property type="term" value="C:cytosol"/>
    <property type="evidence" value="ECO:0007669"/>
    <property type="project" value="TreeGrafter"/>
</dbReference>
<dbReference type="SFLD" id="SFLDG01123">
    <property type="entry name" value="methyltransferase_(Class_B)"/>
    <property type="match status" value="1"/>
</dbReference>
<protein>
    <recommendedName>
        <fullName evidence="8">Radical SAM core domain-containing protein</fullName>
    </recommendedName>
</protein>
<reference evidence="9" key="1">
    <citation type="journal article" date="2015" name="Nature">
        <title>Complex archaea that bridge the gap between prokaryotes and eukaryotes.</title>
        <authorList>
            <person name="Spang A."/>
            <person name="Saw J.H."/>
            <person name="Jorgensen S.L."/>
            <person name="Zaremba-Niedzwiedzka K."/>
            <person name="Martijn J."/>
            <person name="Lind A.E."/>
            <person name="van Eijk R."/>
            <person name="Schleper C."/>
            <person name="Guy L."/>
            <person name="Ettema T.J."/>
        </authorList>
    </citation>
    <scope>NUCLEOTIDE SEQUENCE</scope>
</reference>
<dbReference type="InterPro" id="IPR058240">
    <property type="entry name" value="rSAM_sf"/>
</dbReference>
<proteinExistence type="predicted"/>
<dbReference type="SFLD" id="SFLDG01082">
    <property type="entry name" value="B12-binding_domain_containing"/>
    <property type="match status" value="1"/>
</dbReference>
<dbReference type="InterPro" id="IPR006638">
    <property type="entry name" value="Elp3/MiaA/NifB-like_rSAM"/>
</dbReference>
<keyword evidence="4" id="KW-0949">S-adenosyl-L-methionine</keyword>
<dbReference type="GO" id="GO:0003824">
    <property type="term" value="F:catalytic activity"/>
    <property type="evidence" value="ECO:0007669"/>
    <property type="project" value="InterPro"/>
</dbReference>
<dbReference type="Gene3D" id="3.30.750.210">
    <property type="match status" value="1"/>
</dbReference>
<dbReference type="AlphaFoldDB" id="A0A0F9R6C5"/>
<accession>A0A0F9R6C5</accession>